<dbReference type="AlphaFoldDB" id="F8NXW0"/>
<dbReference type="KEGG" id="sla:SERLADRAFT_468578"/>
<proteinExistence type="predicted"/>
<organism>
    <name type="scientific">Serpula lacrymans var. lacrymans (strain S7.9)</name>
    <name type="common">Dry rot fungus</name>
    <dbReference type="NCBI Taxonomy" id="578457"/>
    <lineage>
        <taxon>Eukaryota</taxon>
        <taxon>Fungi</taxon>
        <taxon>Dikarya</taxon>
        <taxon>Basidiomycota</taxon>
        <taxon>Agaricomycotina</taxon>
        <taxon>Agaricomycetes</taxon>
        <taxon>Agaricomycetidae</taxon>
        <taxon>Boletales</taxon>
        <taxon>Coniophorineae</taxon>
        <taxon>Serpulaceae</taxon>
        <taxon>Serpula</taxon>
    </lineage>
</organism>
<protein>
    <submittedName>
        <fullName evidence="1">Uncharacterized protein</fullName>
    </submittedName>
</protein>
<reference evidence="1" key="1">
    <citation type="submission" date="2011-04" db="EMBL/GenBank/DDBJ databases">
        <title>Evolution of plant cell wall degrading machinery underlies the functional diversity of forest fungi.</title>
        <authorList>
            <consortium name="US DOE Joint Genome Institute (JGI-PGF)"/>
            <person name="Eastwood D.C."/>
            <person name="Floudas D."/>
            <person name="Binder M."/>
            <person name="Majcherczyk A."/>
            <person name="Schneider P."/>
            <person name="Aerts A."/>
            <person name="Asiegbu F.O."/>
            <person name="Baker S.E."/>
            <person name="Barry K."/>
            <person name="Bendiksby M."/>
            <person name="Blumentritt M."/>
            <person name="Coutinho P.M."/>
            <person name="Cullen D."/>
            <person name="Cullen D."/>
            <person name="Gathman A."/>
            <person name="Goodell B."/>
            <person name="Henrissat B."/>
            <person name="Ihrmark K."/>
            <person name="Kauserud H."/>
            <person name="Kohler A."/>
            <person name="LaButti K."/>
            <person name="Lapidus A."/>
            <person name="Lavin J.L."/>
            <person name="Lee Y.-H."/>
            <person name="Lindquist E."/>
            <person name="Lilly W."/>
            <person name="Lucas S."/>
            <person name="Morin E."/>
            <person name="Murat C."/>
            <person name="Oguiza J.A."/>
            <person name="Park J."/>
            <person name="Pisabarro A.G."/>
            <person name="Riley R."/>
            <person name="Rosling A."/>
            <person name="Salamov A."/>
            <person name="Schmidt O."/>
            <person name="Schmutz J."/>
            <person name="Skrede I."/>
            <person name="Stenlid J."/>
            <person name="Wiebenga A."/>
            <person name="Xie X."/>
            <person name="Kues U."/>
            <person name="Hibbett D.S."/>
            <person name="Hoffmeister D."/>
            <person name="Hogberg N."/>
            <person name="Martin F."/>
            <person name="Grigoriev I.V."/>
            <person name="Watkinson S.C."/>
        </authorList>
    </citation>
    <scope>NUCLEOTIDE SEQUENCE</scope>
    <source>
        <strain evidence="1">S7.9</strain>
    </source>
</reference>
<accession>F8NXW0</accession>
<dbReference type="HOGENOM" id="CLU_3107859_0_0_1"/>
<dbReference type="EMBL" id="GL945434">
    <property type="protein sequence ID" value="EGO24776.1"/>
    <property type="molecule type" value="Genomic_DNA"/>
</dbReference>
<dbReference type="GeneID" id="18819436"/>
<sequence>MIVRKNERGWQKWDSGWSLCEEEIGNVQQNGSVTLAVEKSKIGSPFDICAV</sequence>
<dbReference type="Proteomes" id="UP000008064">
    <property type="component" value="Unassembled WGS sequence"/>
</dbReference>
<gene>
    <name evidence="1" type="ORF">SERLADRAFT_468578</name>
</gene>
<name>F8NXW0_SERL9</name>
<dbReference type="RefSeq" id="XP_007318795.1">
    <property type="nucleotide sequence ID" value="XM_007318733.1"/>
</dbReference>
<evidence type="ECO:0000313" key="1">
    <source>
        <dbReference type="EMBL" id="EGO24776.1"/>
    </source>
</evidence>